<evidence type="ECO:0000313" key="2">
    <source>
        <dbReference type="Proteomes" id="UP001177021"/>
    </source>
</evidence>
<organism evidence="1 2">
    <name type="scientific">Trifolium pratense</name>
    <name type="common">Red clover</name>
    <dbReference type="NCBI Taxonomy" id="57577"/>
    <lineage>
        <taxon>Eukaryota</taxon>
        <taxon>Viridiplantae</taxon>
        <taxon>Streptophyta</taxon>
        <taxon>Embryophyta</taxon>
        <taxon>Tracheophyta</taxon>
        <taxon>Spermatophyta</taxon>
        <taxon>Magnoliopsida</taxon>
        <taxon>eudicotyledons</taxon>
        <taxon>Gunneridae</taxon>
        <taxon>Pentapetalae</taxon>
        <taxon>rosids</taxon>
        <taxon>fabids</taxon>
        <taxon>Fabales</taxon>
        <taxon>Fabaceae</taxon>
        <taxon>Papilionoideae</taxon>
        <taxon>50 kb inversion clade</taxon>
        <taxon>NPAAA clade</taxon>
        <taxon>Hologalegina</taxon>
        <taxon>IRL clade</taxon>
        <taxon>Trifolieae</taxon>
        <taxon>Trifolium</taxon>
    </lineage>
</organism>
<gene>
    <name evidence="1" type="ORF">MILVUS5_LOCUS14474</name>
</gene>
<comment type="caution">
    <text evidence="1">The sequence shown here is derived from an EMBL/GenBank/DDBJ whole genome shotgun (WGS) entry which is preliminary data.</text>
</comment>
<accession>A0ACB0JQ31</accession>
<keyword evidence="2" id="KW-1185">Reference proteome</keyword>
<proteinExistence type="predicted"/>
<dbReference type="EMBL" id="CASHSV030000098">
    <property type="protein sequence ID" value="CAJ2645612.1"/>
    <property type="molecule type" value="Genomic_DNA"/>
</dbReference>
<evidence type="ECO:0000313" key="1">
    <source>
        <dbReference type="EMBL" id="CAJ2645612.1"/>
    </source>
</evidence>
<name>A0ACB0JQ31_TRIPR</name>
<protein>
    <submittedName>
        <fullName evidence="1">Uncharacterized protein</fullName>
    </submittedName>
</protein>
<sequence length="541" mass="62532">METETSFSQVAPPVFDGDNYDLWAVRMESYLEALDLWEAVEEDYEVPPLPNNPTMAQLKNHKEKKTRKAKAKSCLFAGVSQTVFTRIMTLKTAKAIWDYLKEEYAGDERTRGMQVLNLMREFELQKMKESETVKDYSDRLLSIANKVRLLGTQFADSRIVEKILVTVPERYEASITALENTKDLSTITLAAVLHALQAQEQRRLMRQDHVVEGALQAKHHEILRVKMRGKSFSFDPIEEEQSAYFTEVSPTELWHKRLGHCHIQRMMNMKNNDMTRGLPVLSNHLPNCNACQFGKQIRKPFPKTVWRASQKLQLIHTDVAGPQRTPSLQGSLYFVLFIDDFTRMCWIFFLKFKHEVAGVFVKFKNMVETQSGCKIQFLRSDNGKEYTSTQFNLFCEEAGIVHQLTTPYTPEQNGVSERRNRSIMEMARCMLHEKDLPKQFWAEAANTAVYLQNRLPTKVLKDKTPFEAWYGYKPSLTFLKVFGCVCFAHVPQVKRDKLDKKAIPGIFVGYSSVSKAYKVYHPQSGKMTDQCILMHILLLLY</sequence>
<dbReference type="Proteomes" id="UP001177021">
    <property type="component" value="Unassembled WGS sequence"/>
</dbReference>
<reference evidence="1" key="1">
    <citation type="submission" date="2023-10" db="EMBL/GenBank/DDBJ databases">
        <authorList>
            <person name="Rodriguez Cubillos JULIANA M."/>
            <person name="De Vega J."/>
        </authorList>
    </citation>
    <scope>NUCLEOTIDE SEQUENCE</scope>
</reference>